<name>A0ACC3CFW2_PYRYE</name>
<comment type="caution">
    <text evidence="1">The sequence shown here is derived from an EMBL/GenBank/DDBJ whole genome shotgun (WGS) entry which is preliminary data.</text>
</comment>
<sequence>MGLHKSAAVVVFARRQVPVIIPIAYLAILHPLPPLSPSLLVAVVAFPQCLRPPSAPLHLPSFSFFVPPLSEMGQHLPRSAGAAAASSGMSTAAAAADAYVASTIATHPVVVFSKTYCPYCNSAKDALATSARAVVDAPTPHIVELDRRADGTAVQAALARLTRRRTVPSVFVGGTPVGGGDEVAALSRSGVLKQMLRAAPETLSAAKAAAAAKAVKASGDATQGGAPLTAAPEGGSSVSATAAGTCAAPSAAAPVKDAATPSSGLRTVQFGAGCFWGVEPAFARGPGVVETSVGYAGGSSKDPSYRAVCGGATGHTEVVRIAHDPAVVSLADLLKVFADRHDPTVANRVGNDVGSQYRSAVYVETDAEANEVRAWASRVAAKRRKPVTTEIRTGVPFWAAEESHQRYLEKKGQDATKGATPRIRCYG</sequence>
<reference evidence="1" key="1">
    <citation type="submission" date="2019-11" db="EMBL/GenBank/DDBJ databases">
        <title>Nori genome reveals adaptations in red seaweeds to the harsh intertidal environment.</title>
        <authorList>
            <person name="Wang D."/>
            <person name="Mao Y."/>
        </authorList>
    </citation>
    <scope>NUCLEOTIDE SEQUENCE</scope>
    <source>
        <tissue evidence="1">Gametophyte</tissue>
    </source>
</reference>
<protein>
    <submittedName>
        <fullName evidence="1">Uncharacterized protein</fullName>
    </submittedName>
</protein>
<organism evidence="1 2">
    <name type="scientific">Pyropia yezoensis</name>
    <name type="common">Susabi-nori</name>
    <name type="synonym">Porphyra yezoensis</name>
    <dbReference type="NCBI Taxonomy" id="2788"/>
    <lineage>
        <taxon>Eukaryota</taxon>
        <taxon>Rhodophyta</taxon>
        <taxon>Bangiophyceae</taxon>
        <taxon>Bangiales</taxon>
        <taxon>Bangiaceae</taxon>
        <taxon>Pyropia</taxon>
    </lineage>
</organism>
<accession>A0ACC3CFW2</accession>
<dbReference type="EMBL" id="CM020620">
    <property type="protein sequence ID" value="KAK1868671.1"/>
    <property type="molecule type" value="Genomic_DNA"/>
</dbReference>
<evidence type="ECO:0000313" key="1">
    <source>
        <dbReference type="EMBL" id="KAK1868671.1"/>
    </source>
</evidence>
<keyword evidence="2" id="KW-1185">Reference proteome</keyword>
<evidence type="ECO:0000313" key="2">
    <source>
        <dbReference type="Proteomes" id="UP000798662"/>
    </source>
</evidence>
<dbReference type="Proteomes" id="UP000798662">
    <property type="component" value="Chromosome 3"/>
</dbReference>
<gene>
    <name evidence="1" type="ORF">I4F81_011155</name>
</gene>
<proteinExistence type="predicted"/>